<protein>
    <recommendedName>
        <fullName evidence="3">Peptidase S1 domain-containing protein</fullName>
    </recommendedName>
</protein>
<dbReference type="InterPro" id="IPR043504">
    <property type="entry name" value="Peptidase_S1_PA_chymotrypsin"/>
</dbReference>
<comment type="similarity">
    <text evidence="2">Belongs to the peptidase S1 family. CLIP subfamily.</text>
</comment>
<dbReference type="InterPro" id="IPR001254">
    <property type="entry name" value="Trypsin_dom"/>
</dbReference>
<evidence type="ECO:0000259" key="3">
    <source>
        <dbReference type="PROSITE" id="PS50240"/>
    </source>
</evidence>
<dbReference type="PANTHER" id="PTHR24256">
    <property type="entry name" value="TRYPTASE-RELATED"/>
    <property type="match status" value="1"/>
</dbReference>
<dbReference type="PRINTS" id="PR00722">
    <property type="entry name" value="CHYMOTRYPSIN"/>
</dbReference>
<dbReference type="SUPFAM" id="SSF50494">
    <property type="entry name" value="Trypsin-like serine proteases"/>
    <property type="match status" value="1"/>
</dbReference>
<evidence type="ECO:0000313" key="4">
    <source>
        <dbReference type="EMBL" id="CAI6351065.1"/>
    </source>
</evidence>
<proteinExistence type="inferred from homology"/>
<dbReference type="CDD" id="cd00190">
    <property type="entry name" value="Tryp_SPc"/>
    <property type="match status" value="1"/>
</dbReference>
<sequence>MPDTIATPSCKPTYTSPNEKEELYCRSNGTWNKQLYRCNPSISCILPTVEGVVYSYEDSNETLSHGTLINHQLTIIENCEVGYHKAYPNGFGICQDNGKWLSNSDKLCLKMCPPLESDSLNIKCSHNGKYANCSNLSIPNTIATPSCKPTYTAPNGQDETPLELLCQPNGTWNKYLYSCIPYCGRVYIINQVLIVNGEKAPIGTAPWNVGIYQLNKKNSNYDLICGGSIITPNLVVSAAHCFWQKGMLSRRISINDGLYKISVGKYDRNITVIDNDFTQIINVVMIHLNEDYYGPTGFHAQDIAIIVLQSRISFSNGVSPVCVDWNGKYNVVNGDQGKIVGWGKTEKGISSPVLLEASLPYIDHSTCRDMYTNGFELFVTVDKFCAGSALGQGVSKGDSGAGLCFVHSNSYYLTGIVSTKDPNTTNSIAAFTEVKHHISWIRGLYNKYN</sequence>
<dbReference type="InterPro" id="IPR018114">
    <property type="entry name" value="TRYPSIN_HIS"/>
</dbReference>
<comment type="caution">
    <text evidence="4">The sequence shown here is derived from an EMBL/GenBank/DDBJ whole genome shotgun (WGS) entry which is preliminary data.</text>
</comment>
<keyword evidence="1" id="KW-1015">Disulfide bond</keyword>
<feature type="domain" description="Peptidase S1" evidence="3">
    <location>
        <begin position="194"/>
        <end position="446"/>
    </location>
</feature>
<evidence type="ECO:0000256" key="2">
    <source>
        <dbReference type="ARBA" id="ARBA00024195"/>
    </source>
</evidence>
<gene>
    <name evidence="4" type="ORF">MEUPH1_LOCUS7450</name>
</gene>
<evidence type="ECO:0000256" key="1">
    <source>
        <dbReference type="ARBA" id="ARBA00023157"/>
    </source>
</evidence>
<dbReference type="SMART" id="SM00020">
    <property type="entry name" value="Tryp_SPc"/>
    <property type="match status" value="1"/>
</dbReference>
<name>A0AAV0W5E3_9HEMI</name>
<dbReference type="AlphaFoldDB" id="A0AAV0W5E3"/>
<dbReference type="Pfam" id="PF00089">
    <property type="entry name" value="Trypsin"/>
    <property type="match status" value="1"/>
</dbReference>
<dbReference type="Proteomes" id="UP001160148">
    <property type="component" value="Unassembled WGS sequence"/>
</dbReference>
<dbReference type="InterPro" id="IPR009003">
    <property type="entry name" value="Peptidase_S1_PA"/>
</dbReference>
<evidence type="ECO:0000313" key="5">
    <source>
        <dbReference type="Proteomes" id="UP001160148"/>
    </source>
</evidence>
<dbReference type="GO" id="GO:0004252">
    <property type="term" value="F:serine-type endopeptidase activity"/>
    <property type="evidence" value="ECO:0007669"/>
    <property type="project" value="InterPro"/>
</dbReference>
<dbReference type="EMBL" id="CARXXK010000001">
    <property type="protein sequence ID" value="CAI6351065.1"/>
    <property type="molecule type" value="Genomic_DNA"/>
</dbReference>
<dbReference type="GO" id="GO:0006508">
    <property type="term" value="P:proteolysis"/>
    <property type="evidence" value="ECO:0007669"/>
    <property type="project" value="InterPro"/>
</dbReference>
<dbReference type="Gene3D" id="2.40.10.10">
    <property type="entry name" value="Trypsin-like serine proteases"/>
    <property type="match status" value="1"/>
</dbReference>
<dbReference type="PROSITE" id="PS00134">
    <property type="entry name" value="TRYPSIN_HIS"/>
    <property type="match status" value="1"/>
</dbReference>
<accession>A0AAV0W5E3</accession>
<organism evidence="4 5">
    <name type="scientific">Macrosiphum euphorbiae</name>
    <name type="common">potato aphid</name>
    <dbReference type="NCBI Taxonomy" id="13131"/>
    <lineage>
        <taxon>Eukaryota</taxon>
        <taxon>Metazoa</taxon>
        <taxon>Ecdysozoa</taxon>
        <taxon>Arthropoda</taxon>
        <taxon>Hexapoda</taxon>
        <taxon>Insecta</taxon>
        <taxon>Pterygota</taxon>
        <taxon>Neoptera</taxon>
        <taxon>Paraneoptera</taxon>
        <taxon>Hemiptera</taxon>
        <taxon>Sternorrhyncha</taxon>
        <taxon>Aphidomorpha</taxon>
        <taxon>Aphidoidea</taxon>
        <taxon>Aphididae</taxon>
        <taxon>Macrosiphini</taxon>
        <taxon>Macrosiphum</taxon>
    </lineage>
</organism>
<dbReference type="InterPro" id="IPR051487">
    <property type="entry name" value="Ser/Thr_Proteases_Immune/Dev"/>
</dbReference>
<reference evidence="4 5" key="1">
    <citation type="submission" date="2023-01" db="EMBL/GenBank/DDBJ databases">
        <authorList>
            <person name="Whitehead M."/>
        </authorList>
    </citation>
    <scope>NUCLEOTIDE SEQUENCE [LARGE SCALE GENOMIC DNA]</scope>
</reference>
<keyword evidence="5" id="KW-1185">Reference proteome</keyword>
<dbReference type="InterPro" id="IPR001314">
    <property type="entry name" value="Peptidase_S1A"/>
</dbReference>
<dbReference type="PROSITE" id="PS50240">
    <property type="entry name" value="TRYPSIN_DOM"/>
    <property type="match status" value="1"/>
</dbReference>